<evidence type="ECO:0000313" key="1">
    <source>
        <dbReference type="EMBL" id="CAB0014949.1"/>
    </source>
</evidence>
<dbReference type="Proteomes" id="UP000479000">
    <property type="component" value="Unassembled WGS sequence"/>
</dbReference>
<dbReference type="InterPro" id="IPR011990">
    <property type="entry name" value="TPR-like_helical_dom_sf"/>
</dbReference>
<sequence length="513" mass="59538">MEFLNRTECHFTWRLFDVDFKVPCPFWEKFKMKLHESNLVHEDDEDMERLSWQWSLRLNYAFELRHDDIEEALRQVDDVIATLLASELPLFKRYKVSFLHTARSLKAFLLIEEMNVSVDSDEVRSLIQSIKPVSDMNAEEKSAILSARAEAVANYGADGTIKSVPFLREAIKLHPKELEWKLSLVTRLHRKRHFIRSSNLEWHEVEEAVAIMEGLLNEPGISEQDILSTKYFLAVAYYDFIKGKPVSPDILECRQLILTLCEEIAQKSKYPLVLSFCAERFQHLAPDETGKRKGLELIERMLSLFPLNVGVNTSASNIYKKRGMWEEAAKCSHTASQLGGYGSTWIYLECLVILEKPFEEKKFFDDALGRFPSLFVNSTRIIAALYYFYIKRDVVRGAEYLKLVVDDDPGLHMLRTTRCNWSNSEICPLKIAYNQVMIALKENHPFRVSMALRNLKIKIEKLIDTSQIPTTVDLIGKFNFHQRMQKSGRCGRVRHNDRWSDTASVSSFVSWRS</sequence>
<proteinExistence type="predicted"/>
<evidence type="ECO:0000313" key="2">
    <source>
        <dbReference type="Proteomes" id="UP000479000"/>
    </source>
</evidence>
<dbReference type="AlphaFoldDB" id="A0A6H5HDC6"/>
<dbReference type="OrthoDB" id="10545500at2759"/>
<keyword evidence="2" id="KW-1185">Reference proteome</keyword>
<reference evidence="1 2" key="1">
    <citation type="submission" date="2020-02" db="EMBL/GenBank/DDBJ databases">
        <authorList>
            <person name="Ferguson B K."/>
        </authorList>
    </citation>
    <scope>NUCLEOTIDE SEQUENCE [LARGE SCALE GENOMIC DNA]</scope>
</reference>
<name>A0A6H5HDC6_9HEMI</name>
<organism evidence="1 2">
    <name type="scientific">Nesidiocoris tenuis</name>
    <dbReference type="NCBI Taxonomy" id="355587"/>
    <lineage>
        <taxon>Eukaryota</taxon>
        <taxon>Metazoa</taxon>
        <taxon>Ecdysozoa</taxon>
        <taxon>Arthropoda</taxon>
        <taxon>Hexapoda</taxon>
        <taxon>Insecta</taxon>
        <taxon>Pterygota</taxon>
        <taxon>Neoptera</taxon>
        <taxon>Paraneoptera</taxon>
        <taxon>Hemiptera</taxon>
        <taxon>Heteroptera</taxon>
        <taxon>Panheteroptera</taxon>
        <taxon>Cimicomorpha</taxon>
        <taxon>Miridae</taxon>
        <taxon>Dicyphina</taxon>
        <taxon>Nesidiocoris</taxon>
    </lineage>
</organism>
<dbReference type="Gene3D" id="1.25.40.10">
    <property type="entry name" value="Tetratricopeptide repeat domain"/>
    <property type="match status" value="1"/>
</dbReference>
<dbReference type="EMBL" id="CADCXU010028253">
    <property type="protein sequence ID" value="CAB0014949.1"/>
    <property type="molecule type" value="Genomic_DNA"/>
</dbReference>
<accession>A0A6H5HDC6</accession>
<gene>
    <name evidence="1" type="ORF">NTEN_LOCUS19349</name>
</gene>
<protein>
    <submittedName>
        <fullName evidence="1">Uncharacterized protein</fullName>
    </submittedName>
</protein>